<evidence type="ECO:0000256" key="1">
    <source>
        <dbReference type="SAM" id="Phobius"/>
    </source>
</evidence>
<feature type="transmembrane region" description="Helical" evidence="1">
    <location>
        <begin position="40"/>
        <end position="60"/>
    </location>
</feature>
<sequence>MSIFDSEIFVLVCVILMILYKFWSVWTVSKQSKASREGKMIFIGLISGATVFGVMAKLYISMAMSLT</sequence>
<proteinExistence type="predicted"/>
<reference evidence="3" key="1">
    <citation type="submission" date="2016-10" db="EMBL/GenBank/DDBJ databases">
        <authorList>
            <person name="Varghese N."/>
            <person name="Submissions S."/>
        </authorList>
    </citation>
    <scope>NUCLEOTIDE SEQUENCE [LARGE SCALE GENOMIC DNA]</scope>
    <source>
        <strain evidence="3">CGMCC 1.10971</strain>
    </source>
</reference>
<evidence type="ECO:0000313" key="3">
    <source>
        <dbReference type="Proteomes" id="UP000198623"/>
    </source>
</evidence>
<keyword evidence="1" id="KW-0472">Membrane</keyword>
<dbReference type="Proteomes" id="UP000198623">
    <property type="component" value="Unassembled WGS sequence"/>
</dbReference>
<dbReference type="EMBL" id="FOOU01000005">
    <property type="protein sequence ID" value="SFG33390.1"/>
    <property type="molecule type" value="Genomic_DNA"/>
</dbReference>
<organism evidence="2 3">
    <name type="scientific">Neptunomonas qingdaonensis</name>
    <dbReference type="NCBI Taxonomy" id="1045558"/>
    <lineage>
        <taxon>Bacteria</taxon>
        <taxon>Pseudomonadati</taxon>
        <taxon>Pseudomonadota</taxon>
        <taxon>Gammaproteobacteria</taxon>
        <taxon>Oceanospirillales</taxon>
        <taxon>Oceanospirillaceae</taxon>
        <taxon>Neptunomonas</taxon>
    </lineage>
</organism>
<keyword evidence="3" id="KW-1185">Reference proteome</keyword>
<keyword evidence="1" id="KW-0812">Transmembrane</keyword>
<feature type="transmembrane region" description="Helical" evidence="1">
    <location>
        <begin position="6"/>
        <end position="28"/>
    </location>
</feature>
<protein>
    <submittedName>
        <fullName evidence="2">Uncharacterized protein</fullName>
    </submittedName>
</protein>
<name>A0A1I2QZC3_9GAMM</name>
<evidence type="ECO:0000313" key="2">
    <source>
        <dbReference type="EMBL" id="SFG33390.1"/>
    </source>
</evidence>
<gene>
    <name evidence="2" type="ORF">SAMN05216175_105231</name>
</gene>
<dbReference type="AlphaFoldDB" id="A0A1I2QZC3"/>
<accession>A0A1I2QZC3</accession>
<keyword evidence="1" id="KW-1133">Transmembrane helix</keyword>